<proteinExistence type="predicted"/>
<organism evidence="1 2">
    <name type="scientific">Portunus trituberculatus</name>
    <name type="common">Swimming crab</name>
    <name type="synonym">Neptunus trituberculatus</name>
    <dbReference type="NCBI Taxonomy" id="210409"/>
    <lineage>
        <taxon>Eukaryota</taxon>
        <taxon>Metazoa</taxon>
        <taxon>Ecdysozoa</taxon>
        <taxon>Arthropoda</taxon>
        <taxon>Crustacea</taxon>
        <taxon>Multicrustacea</taxon>
        <taxon>Malacostraca</taxon>
        <taxon>Eumalacostraca</taxon>
        <taxon>Eucarida</taxon>
        <taxon>Decapoda</taxon>
        <taxon>Pleocyemata</taxon>
        <taxon>Brachyura</taxon>
        <taxon>Eubrachyura</taxon>
        <taxon>Portunoidea</taxon>
        <taxon>Portunidae</taxon>
        <taxon>Portuninae</taxon>
        <taxon>Portunus</taxon>
    </lineage>
</organism>
<name>A0A5B7CMG2_PORTR</name>
<evidence type="ECO:0000313" key="1">
    <source>
        <dbReference type="EMBL" id="MPC10689.1"/>
    </source>
</evidence>
<keyword evidence="2" id="KW-1185">Reference proteome</keyword>
<dbReference type="Proteomes" id="UP000324222">
    <property type="component" value="Unassembled WGS sequence"/>
</dbReference>
<sequence>MRGTSPGRAVLVVVVESLLGAPCQQLRVHMSRRMCSMKPSKWRASYRADMFSFVIVRRLLVQGLEEGEHWSGIKCHGTSRAGAWPPPPLTSTCNGETMWSRAHFLPGRAAQWVLVSRSLPTTNLARPHAHRRASGTESD</sequence>
<comment type="caution">
    <text evidence="1">The sequence shown here is derived from an EMBL/GenBank/DDBJ whole genome shotgun (WGS) entry which is preliminary data.</text>
</comment>
<reference evidence="1 2" key="1">
    <citation type="submission" date="2019-05" db="EMBL/GenBank/DDBJ databases">
        <title>Another draft genome of Portunus trituberculatus and its Hox gene families provides insights of decapod evolution.</title>
        <authorList>
            <person name="Jeong J.-H."/>
            <person name="Song I."/>
            <person name="Kim S."/>
            <person name="Choi T."/>
            <person name="Kim D."/>
            <person name="Ryu S."/>
            <person name="Kim W."/>
        </authorList>
    </citation>
    <scope>NUCLEOTIDE SEQUENCE [LARGE SCALE GENOMIC DNA]</scope>
    <source>
        <tissue evidence="1">Muscle</tissue>
    </source>
</reference>
<gene>
    <name evidence="1" type="ORF">E2C01_003329</name>
</gene>
<dbReference type="EMBL" id="VSRR010000127">
    <property type="protein sequence ID" value="MPC10689.1"/>
    <property type="molecule type" value="Genomic_DNA"/>
</dbReference>
<protein>
    <submittedName>
        <fullName evidence="1">Uncharacterized protein</fullName>
    </submittedName>
</protein>
<evidence type="ECO:0000313" key="2">
    <source>
        <dbReference type="Proteomes" id="UP000324222"/>
    </source>
</evidence>
<dbReference type="AlphaFoldDB" id="A0A5B7CMG2"/>
<accession>A0A5B7CMG2</accession>